<gene>
    <name evidence="1" type="ORF">QAD02_010449</name>
</gene>
<reference evidence="1" key="1">
    <citation type="submission" date="2023-04" db="EMBL/GenBank/DDBJ databases">
        <title>A chromosome-level genome assembly of the parasitoid wasp Eretmocerus hayati.</title>
        <authorList>
            <person name="Zhong Y."/>
            <person name="Liu S."/>
            <person name="Liu Y."/>
        </authorList>
    </citation>
    <scope>NUCLEOTIDE SEQUENCE</scope>
    <source>
        <strain evidence="1">ZJU_SS_LIU_2023</strain>
    </source>
</reference>
<name>A0ACC2NTZ6_9HYME</name>
<evidence type="ECO:0000313" key="1">
    <source>
        <dbReference type="EMBL" id="KAJ8674663.1"/>
    </source>
</evidence>
<dbReference type="Proteomes" id="UP001239111">
    <property type="component" value="Chromosome 2"/>
</dbReference>
<comment type="caution">
    <text evidence="1">The sequence shown here is derived from an EMBL/GenBank/DDBJ whole genome shotgun (WGS) entry which is preliminary data.</text>
</comment>
<accession>A0ACC2NTZ6</accession>
<organism evidence="1 2">
    <name type="scientific">Eretmocerus hayati</name>
    <dbReference type="NCBI Taxonomy" id="131215"/>
    <lineage>
        <taxon>Eukaryota</taxon>
        <taxon>Metazoa</taxon>
        <taxon>Ecdysozoa</taxon>
        <taxon>Arthropoda</taxon>
        <taxon>Hexapoda</taxon>
        <taxon>Insecta</taxon>
        <taxon>Pterygota</taxon>
        <taxon>Neoptera</taxon>
        <taxon>Endopterygota</taxon>
        <taxon>Hymenoptera</taxon>
        <taxon>Apocrita</taxon>
        <taxon>Proctotrupomorpha</taxon>
        <taxon>Chalcidoidea</taxon>
        <taxon>Aphelinidae</taxon>
        <taxon>Aphelininae</taxon>
        <taxon>Eretmocerus</taxon>
    </lineage>
</organism>
<dbReference type="EMBL" id="CM056742">
    <property type="protein sequence ID" value="KAJ8674663.1"/>
    <property type="molecule type" value="Genomic_DNA"/>
</dbReference>
<proteinExistence type="predicted"/>
<keyword evidence="2" id="KW-1185">Reference proteome</keyword>
<protein>
    <submittedName>
        <fullName evidence="1">Uncharacterized protein</fullName>
    </submittedName>
</protein>
<sequence>MGTTQPTSADHEKFDIVSKITYESWCENRVDCFFEKYTDDICILELAATRIVNGMTGIAPVEIVRRNNLRPPGSTVKVIGWGHTKDDLHPRRPHIAQMYVLKNDECEAQVRSLVPNCLSDVVLTAKMFCLVSKPAVVAVHGDFGSPVLINREKTLLGMLIQRCPMYHPTDVNEHQVNLVLHLGYYSEFINSAIGTRERGSMSQ</sequence>
<evidence type="ECO:0000313" key="2">
    <source>
        <dbReference type="Proteomes" id="UP001239111"/>
    </source>
</evidence>